<dbReference type="EMBL" id="JAOPKA010000016">
    <property type="protein sequence ID" value="MCU4743577.1"/>
    <property type="molecule type" value="Genomic_DNA"/>
</dbReference>
<dbReference type="Gene3D" id="3.30.460.40">
    <property type="match status" value="1"/>
</dbReference>
<evidence type="ECO:0000313" key="4">
    <source>
        <dbReference type="Proteomes" id="UP001321018"/>
    </source>
</evidence>
<comment type="caution">
    <text evidence="1">The sequence shown here is derived from an EMBL/GenBank/DDBJ whole genome shotgun (WGS) entry which is preliminary data.</text>
</comment>
<name>A0AAP2Z1N3_9EURY</name>
<evidence type="ECO:0000313" key="2">
    <source>
        <dbReference type="EMBL" id="MCU4974885.1"/>
    </source>
</evidence>
<dbReference type="Proteomes" id="UP001320972">
    <property type="component" value="Unassembled WGS sequence"/>
</dbReference>
<dbReference type="Proteomes" id="UP001321018">
    <property type="component" value="Unassembled WGS sequence"/>
</dbReference>
<dbReference type="EMBL" id="JAOPKB010000014">
    <property type="protein sequence ID" value="MCU4974885.1"/>
    <property type="molecule type" value="Genomic_DNA"/>
</dbReference>
<protein>
    <submittedName>
        <fullName evidence="1">Nucleotidyltransferase family protein</fullName>
    </submittedName>
</protein>
<reference evidence="1 3" key="1">
    <citation type="submission" date="2022-09" db="EMBL/GenBank/DDBJ databases">
        <title>Enrichment on poylsaccharides allowed isolation of novel metabolic and taxonomic groups of Haloarchaea.</title>
        <authorList>
            <person name="Sorokin D.Y."/>
            <person name="Elcheninov A.G."/>
            <person name="Khizhniak T.V."/>
            <person name="Kolganova T.V."/>
            <person name="Kublanov I.V."/>
        </authorList>
    </citation>
    <scope>NUCLEOTIDE SEQUENCE</scope>
    <source>
        <strain evidence="2 3">AArc-m2/3/4</strain>
        <strain evidence="1">AArc-xg1-1</strain>
    </source>
</reference>
<dbReference type="InterPro" id="IPR043519">
    <property type="entry name" value="NT_sf"/>
</dbReference>
<evidence type="ECO:0000313" key="3">
    <source>
        <dbReference type="Proteomes" id="UP001320972"/>
    </source>
</evidence>
<proteinExistence type="predicted"/>
<sequence length="406" mass="46735">MGEIDGGAERLVVECIRASGTSGEELTASLEGPREIDWDNVLDITSAHGVTTLVSKTLHRHRSDAVPDGILEELQARSQFFARRNLRMMQEVAALSAAFDRHDIRAIPYRGPVVADVAYGSVGHREFGDLDFLVLRDDLPAAKSVLLERGYEPRYTLETTAGLTNTQEWAYVQFARDYPFDHESDPFEVELHWRIVSQHFPTGIDLETVWERRSSLSIAGTEVPVLSHEDRLLMCCVHGTRHRWERLQWLCDVARYVESHSFDWDVILERAKDHHCERMLLLGLAVTRDVLDTPLPDVVQQPIDADPTIEPLVTHVRDRLFDDTDYWRFDLKRYQSRTLERYRDKGKFWLYWALKPDRGDIERVSLPKPLVPLYVGVRCLRLMAGAANRLSTGGRTAYRRREVKSK</sequence>
<dbReference type="Pfam" id="PF14907">
    <property type="entry name" value="NTP_transf_5"/>
    <property type="match status" value="1"/>
</dbReference>
<gene>
    <name evidence="2" type="ORF">OB955_19380</name>
    <name evidence="1" type="ORF">OB960_19515</name>
</gene>
<dbReference type="AlphaFoldDB" id="A0AAP2Z1N3"/>
<evidence type="ECO:0000313" key="1">
    <source>
        <dbReference type="EMBL" id="MCU4743577.1"/>
    </source>
</evidence>
<keyword evidence="3" id="KW-1185">Reference proteome</keyword>
<dbReference type="InterPro" id="IPR039498">
    <property type="entry name" value="NTP_transf_5"/>
</dbReference>
<organism evidence="1 4">
    <name type="scientific">Natronoglomus mannanivorans</name>
    <dbReference type="NCBI Taxonomy" id="2979990"/>
    <lineage>
        <taxon>Archaea</taxon>
        <taxon>Methanobacteriati</taxon>
        <taxon>Methanobacteriota</taxon>
        <taxon>Stenosarchaea group</taxon>
        <taxon>Halobacteria</taxon>
        <taxon>Halobacteriales</taxon>
        <taxon>Natrialbaceae</taxon>
        <taxon>Natronoglomus</taxon>
    </lineage>
</organism>
<dbReference type="SUPFAM" id="SSF81301">
    <property type="entry name" value="Nucleotidyltransferase"/>
    <property type="match status" value="1"/>
</dbReference>
<accession>A0AAP2Z1N3</accession>
<dbReference type="RefSeq" id="WP_338005394.1">
    <property type="nucleotide sequence ID" value="NZ_JAOPKA010000016.1"/>
</dbReference>